<evidence type="ECO:0000256" key="5">
    <source>
        <dbReference type="ARBA" id="ARBA00023235"/>
    </source>
</evidence>
<dbReference type="PROSITE" id="PS51352">
    <property type="entry name" value="THIOREDOXIN_2"/>
    <property type="match status" value="1"/>
</dbReference>
<organism evidence="10 11">
    <name type="scientific">Anthostomella pinea</name>
    <dbReference type="NCBI Taxonomy" id="933095"/>
    <lineage>
        <taxon>Eukaryota</taxon>
        <taxon>Fungi</taxon>
        <taxon>Dikarya</taxon>
        <taxon>Ascomycota</taxon>
        <taxon>Pezizomycotina</taxon>
        <taxon>Sordariomycetes</taxon>
        <taxon>Xylariomycetidae</taxon>
        <taxon>Xylariales</taxon>
        <taxon>Xylariaceae</taxon>
        <taxon>Anthostomella</taxon>
    </lineage>
</organism>
<evidence type="ECO:0000256" key="2">
    <source>
        <dbReference type="ARBA" id="ARBA00004319"/>
    </source>
</evidence>
<accession>A0AAI8V4H0</accession>
<gene>
    <name evidence="10" type="ORF">KHLLAP_LOCUS1236</name>
</gene>
<dbReference type="GO" id="GO:0005788">
    <property type="term" value="C:endoplasmic reticulum lumen"/>
    <property type="evidence" value="ECO:0007669"/>
    <property type="project" value="UniProtKB-SubCell"/>
</dbReference>
<dbReference type="PROSITE" id="PS00194">
    <property type="entry name" value="THIOREDOXIN_1"/>
    <property type="match status" value="1"/>
</dbReference>
<sequence length="484" mass="52469">MHAFNFNPALAVAAVACLSALPTAHASLYAKDSPVVQVTAKNYDKLIKSNYTYVVEFYAPWCGHCKNLQPAYEKAARNLDGLAATVAAVNCDDDENKQLCGMMGVQGFPTLKTIRPGKNKGAPVIEDYNGPRTAKGIVDAVVDKINNHVKRLTDKDIESFLSTKNESAKAILFTEKGTTSTLLKSLAIDFLGVIPVAQVRNKEAKANQLFGIKSYPTLVLLPGGDKESLVYQGEMKKPAMLEFLSQVGEPNPDPATPKAQSKNKAGKKDKEKISKASQSSQSTDTPPAESKPALRELAPPIPAVTSQQDLTNECLNRKSPTCVLAFVPTAHDDGSETALASLSEIAFKHAQVQRHLFPFYEVHEESAASVFQDLGLTGKVQLVAVNAKRGWLRHYDGDFSALSVENWIDAIRMGEGAKEKLPEAVIGEVVEESETAETKPAETVEVKIEDSVEIEIESEPESTSWQGAEPTPEATEAPPKHEEL</sequence>
<dbReference type="PANTHER" id="PTHR45815">
    <property type="entry name" value="PROTEIN DISULFIDE-ISOMERASE A6"/>
    <property type="match status" value="1"/>
</dbReference>
<dbReference type="Proteomes" id="UP001295740">
    <property type="component" value="Unassembled WGS sequence"/>
</dbReference>
<dbReference type="Pfam" id="PF00085">
    <property type="entry name" value="Thioredoxin"/>
    <property type="match status" value="1"/>
</dbReference>
<dbReference type="Pfam" id="PF24541">
    <property type="entry name" value="Thioredox_PDIA6_C"/>
    <property type="match status" value="1"/>
</dbReference>
<name>A0AAI8V4H0_9PEZI</name>
<feature type="region of interest" description="Disordered" evidence="7">
    <location>
        <begin position="453"/>
        <end position="484"/>
    </location>
</feature>
<protein>
    <recommendedName>
        <fullName evidence="3">protein disulfide-isomerase</fullName>
        <ecNumber evidence="3">5.3.4.1</ecNumber>
    </recommendedName>
</protein>
<comment type="subcellular location">
    <subcellularLocation>
        <location evidence="2">Endoplasmic reticulum lumen</location>
    </subcellularLocation>
</comment>
<evidence type="ECO:0000256" key="1">
    <source>
        <dbReference type="ARBA" id="ARBA00001182"/>
    </source>
</evidence>
<dbReference type="AlphaFoldDB" id="A0AAI8V4H0"/>
<feature type="compositionally biased region" description="Low complexity" evidence="7">
    <location>
        <begin position="468"/>
        <end position="477"/>
    </location>
</feature>
<keyword evidence="11" id="KW-1185">Reference proteome</keyword>
<feature type="compositionally biased region" description="Polar residues" evidence="7">
    <location>
        <begin position="275"/>
        <end position="285"/>
    </location>
</feature>
<evidence type="ECO:0000313" key="11">
    <source>
        <dbReference type="Proteomes" id="UP001295740"/>
    </source>
</evidence>
<dbReference type="GO" id="GO:0003756">
    <property type="term" value="F:protein disulfide isomerase activity"/>
    <property type="evidence" value="ECO:0007669"/>
    <property type="project" value="UniProtKB-EC"/>
</dbReference>
<dbReference type="EC" id="5.3.4.1" evidence="3"/>
<dbReference type="InterPro" id="IPR057305">
    <property type="entry name" value="Thioredox_PDIA6_C"/>
</dbReference>
<evidence type="ECO:0000256" key="6">
    <source>
        <dbReference type="ARBA" id="ARBA00023284"/>
    </source>
</evidence>
<dbReference type="GO" id="GO:0034976">
    <property type="term" value="P:response to endoplasmic reticulum stress"/>
    <property type="evidence" value="ECO:0007669"/>
    <property type="project" value="TreeGrafter"/>
</dbReference>
<evidence type="ECO:0000256" key="8">
    <source>
        <dbReference type="SAM" id="SignalP"/>
    </source>
</evidence>
<evidence type="ECO:0000259" key="9">
    <source>
        <dbReference type="PROSITE" id="PS51352"/>
    </source>
</evidence>
<dbReference type="PANTHER" id="PTHR45815:SF3">
    <property type="entry name" value="PROTEIN DISULFIDE-ISOMERASE A6"/>
    <property type="match status" value="1"/>
</dbReference>
<keyword evidence="4" id="KW-1015">Disulfide bond</keyword>
<evidence type="ECO:0000256" key="3">
    <source>
        <dbReference type="ARBA" id="ARBA00012723"/>
    </source>
</evidence>
<dbReference type="InterPro" id="IPR013766">
    <property type="entry name" value="Thioredoxin_domain"/>
</dbReference>
<feature type="region of interest" description="Disordered" evidence="7">
    <location>
        <begin position="246"/>
        <end position="295"/>
    </location>
</feature>
<dbReference type="InterPro" id="IPR017937">
    <property type="entry name" value="Thioredoxin_CS"/>
</dbReference>
<dbReference type="CDD" id="cd03002">
    <property type="entry name" value="PDI_a_MPD1_like"/>
    <property type="match status" value="1"/>
</dbReference>
<evidence type="ECO:0000313" key="10">
    <source>
        <dbReference type="EMBL" id="CAJ2500768.1"/>
    </source>
</evidence>
<keyword evidence="5" id="KW-0413">Isomerase</keyword>
<dbReference type="Gene3D" id="3.40.30.10">
    <property type="entry name" value="Glutaredoxin"/>
    <property type="match status" value="2"/>
</dbReference>
<dbReference type="EMBL" id="CAUWAG010000003">
    <property type="protein sequence ID" value="CAJ2500768.1"/>
    <property type="molecule type" value="Genomic_DNA"/>
</dbReference>
<feature type="signal peptide" evidence="8">
    <location>
        <begin position="1"/>
        <end position="26"/>
    </location>
</feature>
<evidence type="ECO:0000256" key="4">
    <source>
        <dbReference type="ARBA" id="ARBA00023157"/>
    </source>
</evidence>
<dbReference type="SUPFAM" id="SSF52833">
    <property type="entry name" value="Thioredoxin-like"/>
    <property type="match status" value="2"/>
</dbReference>
<dbReference type="InterPro" id="IPR036249">
    <property type="entry name" value="Thioredoxin-like_sf"/>
</dbReference>
<evidence type="ECO:0000256" key="7">
    <source>
        <dbReference type="SAM" id="MobiDB-lite"/>
    </source>
</evidence>
<reference evidence="10" key="1">
    <citation type="submission" date="2023-10" db="EMBL/GenBank/DDBJ databases">
        <authorList>
            <person name="Hackl T."/>
        </authorList>
    </citation>
    <scope>NUCLEOTIDE SEQUENCE</scope>
</reference>
<proteinExistence type="predicted"/>
<keyword evidence="6" id="KW-0676">Redox-active center</keyword>
<comment type="catalytic activity">
    <reaction evidence="1">
        <text>Catalyzes the rearrangement of -S-S- bonds in proteins.</text>
        <dbReference type="EC" id="5.3.4.1"/>
    </reaction>
</comment>
<feature type="domain" description="Thioredoxin" evidence="9">
    <location>
        <begin position="10"/>
        <end position="147"/>
    </location>
</feature>
<feature type="chain" id="PRO_5042568190" description="protein disulfide-isomerase" evidence="8">
    <location>
        <begin position="27"/>
        <end position="484"/>
    </location>
</feature>
<dbReference type="GO" id="GO:0015035">
    <property type="term" value="F:protein-disulfide reductase activity"/>
    <property type="evidence" value="ECO:0007669"/>
    <property type="project" value="TreeGrafter"/>
</dbReference>
<comment type="caution">
    <text evidence="10">The sequence shown here is derived from an EMBL/GenBank/DDBJ whole genome shotgun (WGS) entry which is preliminary data.</text>
</comment>
<keyword evidence="8" id="KW-0732">Signal</keyword>
<dbReference type="PRINTS" id="PR00421">
    <property type="entry name" value="THIOREDOXIN"/>
</dbReference>